<dbReference type="GO" id="GO:0004123">
    <property type="term" value="F:cystathionine gamma-lyase activity"/>
    <property type="evidence" value="ECO:0007669"/>
    <property type="project" value="TreeGrafter"/>
</dbReference>
<dbReference type="GO" id="GO:0005737">
    <property type="term" value="C:cytoplasm"/>
    <property type="evidence" value="ECO:0007669"/>
    <property type="project" value="TreeGrafter"/>
</dbReference>
<keyword evidence="2" id="KW-0663">Pyridoxal phosphate</keyword>
<gene>
    <name evidence="3" type="ORF">METZ01_LOCUS37802</name>
</gene>
<evidence type="ECO:0008006" key="4">
    <source>
        <dbReference type="Google" id="ProtNLM"/>
    </source>
</evidence>
<comment type="cofactor">
    <cofactor evidence="1">
        <name>pyridoxal 5'-phosphate</name>
        <dbReference type="ChEBI" id="CHEBI:597326"/>
    </cofactor>
</comment>
<dbReference type="CDD" id="cd00614">
    <property type="entry name" value="CGS_like"/>
    <property type="match status" value="1"/>
</dbReference>
<name>A0A381R273_9ZZZZ</name>
<dbReference type="PANTHER" id="PTHR11808">
    <property type="entry name" value="TRANS-SULFURATION ENZYME FAMILY MEMBER"/>
    <property type="match status" value="1"/>
</dbReference>
<dbReference type="InterPro" id="IPR015424">
    <property type="entry name" value="PyrdxlP-dep_Trfase"/>
</dbReference>
<proteinExistence type="predicted"/>
<dbReference type="GO" id="GO:0019346">
    <property type="term" value="P:transsulfuration"/>
    <property type="evidence" value="ECO:0007669"/>
    <property type="project" value="InterPro"/>
</dbReference>
<dbReference type="InterPro" id="IPR054542">
    <property type="entry name" value="Cys_met_metab_PP"/>
</dbReference>
<dbReference type="PIRSF" id="PIRSF001434">
    <property type="entry name" value="CGS"/>
    <property type="match status" value="1"/>
</dbReference>
<dbReference type="AlphaFoldDB" id="A0A381R273"/>
<dbReference type="PROSITE" id="PS00868">
    <property type="entry name" value="CYS_MET_METAB_PP"/>
    <property type="match status" value="1"/>
</dbReference>
<dbReference type="SUPFAM" id="SSF53383">
    <property type="entry name" value="PLP-dependent transferases"/>
    <property type="match status" value="1"/>
</dbReference>
<dbReference type="Gene3D" id="3.90.1150.10">
    <property type="entry name" value="Aspartate Aminotransferase, domain 1"/>
    <property type="match status" value="1"/>
</dbReference>
<evidence type="ECO:0000313" key="3">
    <source>
        <dbReference type="EMBL" id="SUZ84948.1"/>
    </source>
</evidence>
<organism evidence="3">
    <name type="scientific">marine metagenome</name>
    <dbReference type="NCBI Taxonomy" id="408172"/>
    <lineage>
        <taxon>unclassified sequences</taxon>
        <taxon>metagenomes</taxon>
        <taxon>ecological metagenomes</taxon>
    </lineage>
</organism>
<dbReference type="PANTHER" id="PTHR11808:SF85">
    <property type="entry name" value="CYSTATHIONINE GAMMA-LYASE-RELATED"/>
    <property type="match status" value="1"/>
</dbReference>
<dbReference type="EMBL" id="UINC01001614">
    <property type="protein sequence ID" value="SUZ84948.1"/>
    <property type="molecule type" value="Genomic_DNA"/>
</dbReference>
<evidence type="ECO:0000256" key="1">
    <source>
        <dbReference type="ARBA" id="ARBA00001933"/>
    </source>
</evidence>
<dbReference type="Pfam" id="PF01053">
    <property type="entry name" value="Cys_Met_Meta_PP"/>
    <property type="match status" value="1"/>
</dbReference>
<evidence type="ECO:0000256" key="2">
    <source>
        <dbReference type="ARBA" id="ARBA00022898"/>
    </source>
</evidence>
<protein>
    <recommendedName>
        <fullName evidence="4">Cystathionine beta-lyase</fullName>
    </recommendedName>
</protein>
<dbReference type="InterPro" id="IPR015422">
    <property type="entry name" value="PyrdxlP-dep_Trfase_small"/>
</dbReference>
<dbReference type="InterPro" id="IPR015421">
    <property type="entry name" value="PyrdxlP-dep_Trfase_major"/>
</dbReference>
<accession>A0A381R273</accession>
<dbReference type="GO" id="GO:0019343">
    <property type="term" value="P:cysteine biosynthetic process via cystathionine"/>
    <property type="evidence" value="ECO:0007669"/>
    <property type="project" value="TreeGrafter"/>
</dbReference>
<dbReference type="GO" id="GO:0030170">
    <property type="term" value="F:pyridoxal phosphate binding"/>
    <property type="evidence" value="ECO:0007669"/>
    <property type="project" value="InterPro"/>
</dbReference>
<dbReference type="FunFam" id="3.40.640.10:FF:000046">
    <property type="entry name" value="Cystathionine gamma-lyase"/>
    <property type="match status" value="1"/>
</dbReference>
<sequence length="401" mass="43529">MDDKYGDRRFDTRAVWSGTQNIEGSVNTPAFLASTYRLTDDRYREWAARGGHHTLLYSRYSSVNSEAVSAKVASLEGAEDGETFASGMAAISSTLFSILSQGDHMVSSADVYGGTYGLMTSELPRYGIEVTMADIRDPSSYEAAINESTKVLYVETITNPVLKVCDLEAIAALAKKHDLISIVDNTFATPWACKPISMGFDLVINSGTKFLNGHSDLIAGFVVGRADLIKQAFHFKTRFGGAADPHMCYLLERGMRTLHARMPIHVANAAELARRLEDHPMIESVNHPSLPGFADYEVAQRIVPRGTGMLSYVVKGGDDAAMAYVRALEVVFEATSLGGVESLVECPFNTSHMFVPEDVRMEAGVVPGFVRMSVGIEDVEDLWADMDQALSAANSSLGNGP</sequence>
<reference evidence="3" key="1">
    <citation type="submission" date="2018-05" db="EMBL/GenBank/DDBJ databases">
        <authorList>
            <person name="Lanie J.A."/>
            <person name="Ng W.-L."/>
            <person name="Kazmierczak K.M."/>
            <person name="Andrzejewski T.M."/>
            <person name="Davidsen T.M."/>
            <person name="Wayne K.J."/>
            <person name="Tettelin H."/>
            <person name="Glass J.I."/>
            <person name="Rusch D."/>
            <person name="Podicherti R."/>
            <person name="Tsui H.-C.T."/>
            <person name="Winkler M.E."/>
        </authorList>
    </citation>
    <scope>NUCLEOTIDE SEQUENCE</scope>
</reference>
<dbReference type="Gene3D" id="3.40.640.10">
    <property type="entry name" value="Type I PLP-dependent aspartate aminotransferase-like (Major domain)"/>
    <property type="match status" value="1"/>
</dbReference>
<dbReference type="InterPro" id="IPR000277">
    <property type="entry name" value="Cys/Met-Metab_PyrdxlP-dep_enz"/>
</dbReference>